<evidence type="ECO:0000256" key="4">
    <source>
        <dbReference type="ARBA" id="ARBA00022989"/>
    </source>
</evidence>
<evidence type="ECO:0000256" key="1">
    <source>
        <dbReference type="ARBA" id="ARBA00004651"/>
    </source>
</evidence>
<keyword evidence="5 6" id="KW-0472">Membrane</keyword>
<dbReference type="InterPro" id="IPR050833">
    <property type="entry name" value="Poly_Biosynth_Transport"/>
</dbReference>
<sequence>MGRGAKSVKKVKVNMEKNSIAQNILHLFYSTALSSTLNAVALIILASYLHSYNYGLFSVALAFAMIMGYFTDAGLSDIVLREGSKKKADVSILISSYIKLRFILLVFTFLAGFIMINLFSNNDELVRTSYFLTIPMVTGIALQSIGTTFFQMIEKMQYYGFIRIMSALFLVSTISLGILFELAPVTISIIYGCSYLAAGVFGVILVTRRVSLRFKGPFHKALFHNLGAFTLGGLLFVLLPHLGPLVLEKTISLSEVGLFAVAYRIPQALQQIPFIVAGAYYPVLFRAFNNNRLRDHLNFNLAQIKIMALIGMGMTIPFFYMSSFVVHFLFGEQWAEAAFPLKILSLMLTFQAINIALADGLTTRGKQNTRTTIQSISILIGIILYAGFSRSYGVVGAAIAGVGIEVFSLIGFLVCIPNRWIIAKKAIIPYTLFFTSSLLLIGKWLSSYALLASLLNMLLLLVIVWLDRDLRVKCINYLHTFLTKMKENRENRRVEDGI</sequence>
<keyword evidence="8" id="KW-1185">Reference proteome</keyword>
<dbReference type="PANTHER" id="PTHR30250">
    <property type="entry name" value="PST FAMILY PREDICTED COLANIC ACID TRANSPORTER"/>
    <property type="match status" value="1"/>
</dbReference>
<feature type="transmembrane region" description="Helical" evidence="6">
    <location>
        <begin position="226"/>
        <end position="247"/>
    </location>
</feature>
<reference evidence="7" key="1">
    <citation type="journal article" date="2014" name="Int. J. Syst. Evol. Microbiol.">
        <title>Complete genome sequence of Corynebacterium casei LMG S-19264T (=DSM 44701T), isolated from a smear-ripened cheese.</title>
        <authorList>
            <consortium name="US DOE Joint Genome Institute (JGI-PGF)"/>
            <person name="Walter F."/>
            <person name="Albersmeier A."/>
            <person name="Kalinowski J."/>
            <person name="Ruckert C."/>
        </authorList>
    </citation>
    <scope>NUCLEOTIDE SEQUENCE</scope>
    <source>
        <strain evidence="7">CGMCC 1.12153</strain>
    </source>
</reference>
<keyword evidence="2" id="KW-1003">Cell membrane</keyword>
<proteinExistence type="predicted"/>
<evidence type="ECO:0000256" key="5">
    <source>
        <dbReference type="ARBA" id="ARBA00023136"/>
    </source>
</evidence>
<protein>
    <submittedName>
        <fullName evidence="7">Sugar translocase</fullName>
    </submittedName>
</protein>
<accession>A0A917B7R3</accession>
<feature type="transmembrane region" description="Helical" evidence="6">
    <location>
        <begin position="306"/>
        <end position="331"/>
    </location>
</feature>
<feature type="transmembrane region" description="Helical" evidence="6">
    <location>
        <begin position="160"/>
        <end position="180"/>
    </location>
</feature>
<organism evidence="7 8">
    <name type="scientific">Halobacillus andaensis</name>
    <dbReference type="NCBI Taxonomy" id="1176239"/>
    <lineage>
        <taxon>Bacteria</taxon>
        <taxon>Bacillati</taxon>
        <taxon>Bacillota</taxon>
        <taxon>Bacilli</taxon>
        <taxon>Bacillales</taxon>
        <taxon>Bacillaceae</taxon>
        <taxon>Halobacillus</taxon>
    </lineage>
</organism>
<feature type="transmembrane region" description="Helical" evidence="6">
    <location>
        <begin position="426"/>
        <end position="442"/>
    </location>
</feature>
<evidence type="ECO:0000256" key="6">
    <source>
        <dbReference type="SAM" id="Phobius"/>
    </source>
</evidence>
<comment type="caution">
    <text evidence="7">The sequence shown here is derived from an EMBL/GenBank/DDBJ whole genome shotgun (WGS) entry which is preliminary data.</text>
</comment>
<feature type="transmembrane region" description="Helical" evidence="6">
    <location>
        <begin position="394"/>
        <end position="414"/>
    </location>
</feature>
<evidence type="ECO:0000256" key="2">
    <source>
        <dbReference type="ARBA" id="ARBA00022475"/>
    </source>
</evidence>
<feature type="transmembrane region" description="Helical" evidence="6">
    <location>
        <begin position="267"/>
        <end position="285"/>
    </location>
</feature>
<feature type="transmembrane region" description="Helical" evidence="6">
    <location>
        <begin position="448"/>
        <end position="466"/>
    </location>
</feature>
<feature type="transmembrane region" description="Helical" evidence="6">
    <location>
        <begin position="100"/>
        <end position="119"/>
    </location>
</feature>
<dbReference type="EMBL" id="BMEL01000003">
    <property type="protein sequence ID" value="GGF25897.1"/>
    <property type="molecule type" value="Genomic_DNA"/>
</dbReference>
<dbReference type="InterPro" id="IPR002797">
    <property type="entry name" value="Polysacc_synth"/>
</dbReference>
<dbReference type="PANTHER" id="PTHR30250:SF11">
    <property type="entry name" value="O-ANTIGEN TRANSPORTER-RELATED"/>
    <property type="match status" value="1"/>
</dbReference>
<evidence type="ECO:0000313" key="8">
    <source>
        <dbReference type="Proteomes" id="UP000660110"/>
    </source>
</evidence>
<evidence type="ECO:0000256" key="3">
    <source>
        <dbReference type="ARBA" id="ARBA00022692"/>
    </source>
</evidence>
<feature type="transmembrane region" description="Helical" evidence="6">
    <location>
        <begin position="131"/>
        <end position="153"/>
    </location>
</feature>
<dbReference type="AlphaFoldDB" id="A0A917B7R3"/>
<feature type="transmembrane region" description="Helical" evidence="6">
    <location>
        <begin position="337"/>
        <end position="357"/>
    </location>
</feature>
<dbReference type="Pfam" id="PF01943">
    <property type="entry name" value="Polysacc_synt"/>
    <property type="match status" value="1"/>
</dbReference>
<dbReference type="GO" id="GO:0005886">
    <property type="term" value="C:plasma membrane"/>
    <property type="evidence" value="ECO:0007669"/>
    <property type="project" value="UniProtKB-SubCell"/>
</dbReference>
<reference evidence="7" key="2">
    <citation type="submission" date="2020-09" db="EMBL/GenBank/DDBJ databases">
        <authorList>
            <person name="Sun Q."/>
            <person name="Zhou Y."/>
        </authorList>
    </citation>
    <scope>NUCLEOTIDE SEQUENCE</scope>
    <source>
        <strain evidence="7">CGMCC 1.12153</strain>
    </source>
</reference>
<dbReference type="Proteomes" id="UP000660110">
    <property type="component" value="Unassembled WGS sequence"/>
</dbReference>
<keyword evidence="3 6" id="KW-0812">Transmembrane</keyword>
<feature type="transmembrane region" description="Helical" evidence="6">
    <location>
        <begin position="55"/>
        <end position="80"/>
    </location>
</feature>
<feature type="transmembrane region" description="Helical" evidence="6">
    <location>
        <begin position="186"/>
        <end position="206"/>
    </location>
</feature>
<keyword evidence="4 6" id="KW-1133">Transmembrane helix</keyword>
<feature type="transmembrane region" description="Helical" evidence="6">
    <location>
        <begin position="369"/>
        <end position="388"/>
    </location>
</feature>
<gene>
    <name evidence="7" type="ORF">GCM10010954_26060</name>
</gene>
<comment type="subcellular location">
    <subcellularLocation>
        <location evidence="1">Cell membrane</location>
        <topology evidence="1">Multi-pass membrane protein</topology>
    </subcellularLocation>
</comment>
<evidence type="ECO:0000313" key="7">
    <source>
        <dbReference type="EMBL" id="GGF25897.1"/>
    </source>
</evidence>
<feature type="transmembrane region" description="Helical" evidence="6">
    <location>
        <begin position="27"/>
        <end position="49"/>
    </location>
</feature>
<name>A0A917B7R3_HALAA</name>